<evidence type="ECO:0000313" key="1">
    <source>
        <dbReference type="EMBL" id="NYE68898.1"/>
    </source>
</evidence>
<organism evidence="1 2">
    <name type="scientific">Microlunatus parietis</name>
    <dbReference type="NCBI Taxonomy" id="682979"/>
    <lineage>
        <taxon>Bacteria</taxon>
        <taxon>Bacillati</taxon>
        <taxon>Actinomycetota</taxon>
        <taxon>Actinomycetes</taxon>
        <taxon>Propionibacteriales</taxon>
        <taxon>Propionibacteriaceae</taxon>
        <taxon>Microlunatus</taxon>
    </lineage>
</organism>
<dbReference type="Proteomes" id="UP000569914">
    <property type="component" value="Unassembled WGS sequence"/>
</dbReference>
<dbReference type="AlphaFoldDB" id="A0A7Y9I277"/>
<accession>A0A7Y9I277</accession>
<protein>
    <submittedName>
        <fullName evidence="1">Uncharacterized protein</fullName>
    </submittedName>
</protein>
<proteinExistence type="predicted"/>
<dbReference type="EMBL" id="JACCBU010000001">
    <property type="protein sequence ID" value="NYE68898.1"/>
    <property type="molecule type" value="Genomic_DNA"/>
</dbReference>
<reference evidence="1 2" key="1">
    <citation type="submission" date="2020-07" db="EMBL/GenBank/DDBJ databases">
        <title>Sequencing the genomes of 1000 actinobacteria strains.</title>
        <authorList>
            <person name="Klenk H.-P."/>
        </authorList>
    </citation>
    <scope>NUCLEOTIDE SEQUENCE [LARGE SCALE GENOMIC DNA]</scope>
    <source>
        <strain evidence="1 2">DSM 22083</strain>
    </source>
</reference>
<comment type="caution">
    <text evidence="1">The sequence shown here is derived from an EMBL/GenBank/DDBJ whole genome shotgun (WGS) entry which is preliminary data.</text>
</comment>
<sequence>MAGDGSRYVPPGWPPMVRPPGAVDWEMTASAFLLDCCPPDFRLYPVLRRHPVVLARFAARSLEGQAKAVETGVAEVRTELGPWVAPEVVEQAIDAWQRFGALLPRTQRAVDLVERALRGEEFMPTL</sequence>
<name>A0A7Y9I277_9ACTN</name>
<keyword evidence="2" id="KW-1185">Reference proteome</keyword>
<gene>
    <name evidence="1" type="ORF">BKA15_000227</name>
</gene>
<evidence type="ECO:0000313" key="2">
    <source>
        <dbReference type="Proteomes" id="UP000569914"/>
    </source>
</evidence>